<proteinExistence type="predicted"/>
<name>A0AAD7SK90_9TELE</name>
<organism evidence="2 3">
    <name type="scientific">Aldrovandia affinis</name>
    <dbReference type="NCBI Taxonomy" id="143900"/>
    <lineage>
        <taxon>Eukaryota</taxon>
        <taxon>Metazoa</taxon>
        <taxon>Chordata</taxon>
        <taxon>Craniata</taxon>
        <taxon>Vertebrata</taxon>
        <taxon>Euteleostomi</taxon>
        <taxon>Actinopterygii</taxon>
        <taxon>Neopterygii</taxon>
        <taxon>Teleostei</taxon>
        <taxon>Notacanthiformes</taxon>
        <taxon>Halosauridae</taxon>
        <taxon>Aldrovandia</taxon>
    </lineage>
</organism>
<feature type="compositionally biased region" description="Pro residues" evidence="1">
    <location>
        <begin position="99"/>
        <end position="109"/>
    </location>
</feature>
<dbReference type="EMBL" id="JAINUG010000055">
    <property type="protein sequence ID" value="KAJ8404078.1"/>
    <property type="molecule type" value="Genomic_DNA"/>
</dbReference>
<dbReference type="AlphaFoldDB" id="A0AAD7SK90"/>
<protein>
    <submittedName>
        <fullName evidence="2">Uncharacterized protein</fullName>
    </submittedName>
</protein>
<evidence type="ECO:0000313" key="2">
    <source>
        <dbReference type="EMBL" id="KAJ8404078.1"/>
    </source>
</evidence>
<comment type="caution">
    <text evidence="2">The sequence shown here is derived from an EMBL/GenBank/DDBJ whole genome shotgun (WGS) entry which is preliminary data.</text>
</comment>
<gene>
    <name evidence="2" type="ORF">AAFF_G00344280</name>
</gene>
<evidence type="ECO:0000313" key="3">
    <source>
        <dbReference type="Proteomes" id="UP001221898"/>
    </source>
</evidence>
<feature type="region of interest" description="Disordered" evidence="1">
    <location>
        <begin position="67"/>
        <end position="109"/>
    </location>
</feature>
<dbReference type="Proteomes" id="UP001221898">
    <property type="component" value="Unassembled WGS sequence"/>
</dbReference>
<keyword evidence="3" id="KW-1185">Reference proteome</keyword>
<sequence>MNVSLVVAWRDEARCGSVGRRRPTTSTGRWPQAPRRVRGCYRGLNLAGEKEHRCDGSRVIHDSVTRLSTGRGRARQSAGRPRALEFLGRPIGSLASSPRGPPVSTRPPF</sequence>
<accession>A0AAD7SK90</accession>
<reference evidence="2" key="1">
    <citation type="journal article" date="2023" name="Science">
        <title>Genome structures resolve the early diversification of teleost fishes.</title>
        <authorList>
            <person name="Parey E."/>
            <person name="Louis A."/>
            <person name="Montfort J."/>
            <person name="Bouchez O."/>
            <person name="Roques C."/>
            <person name="Iampietro C."/>
            <person name="Lluch J."/>
            <person name="Castinel A."/>
            <person name="Donnadieu C."/>
            <person name="Desvignes T."/>
            <person name="Floi Bucao C."/>
            <person name="Jouanno E."/>
            <person name="Wen M."/>
            <person name="Mejri S."/>
            <person name="Dirks R."/>
            <person name="Jansen H."/>
            <person name="Henkel C."/>
            <person name="Chen W.J."/>
            <person name="Zahm M."/>
            <person name="Cabau C."/>
            <person name="Klopp C."/>
            <person name="Thompson A.W."/>
            <person name="Robinson-Rechavi M."/>
            <person name="Braasch I."/>
            <person name="Lecointre G."/>
            <person name="Bobe J."/>
            <person name="Postlethwait J.H."/>
            <person name="Berthelot C."/>
            <person name="Roest Crollius H."/>
            <person name="Guiguen Y."/>
        </authorList>
    </citation>
    <scope>NUCLEOTIDE SEQUENCE</scope>
    <source>
        <strain evidence="2">NC1722</strain>
    </source>
</reference>
<evidence type="ECO:0000256" key="1">
    <source>
        <dbReference type="SAM" id="MobiDB-lite"/>
    </source>
</evidence>